<dbReference type="Pfam" id="PF13180">
    <property type="entry name" value="PDZ_2"/>
    <property type="match status" value="1"/>
</dbReference>
<evidence type="ECO:0000256" key="4">
    <source>
        <dbReference type="SAM" id="Phobius"/>
    </source>
</evidence>
<keyword evidence="7" id="KW-1185">Reference proteome</keyword>
<dbReference type="Pfam" id="PF13365">
    <property type="entry name" value="Trypsin_2"/>
    <property type="match status" value="1"/>
</dbReference>
<accession>A0ABP4PI43</accession>
<keyword evidence="3" id="KW-0378">Hydrolase</keyword>
<keyword evidence="4" id="KW-0812">Transmembrane</keyword>
<keyword evidence="4" id="KW-0472">Membrane</keyword>
<dbReference type="PROSITE" id="PS50106">
    <property type="entry name" value="PDZ"/>
    <property type="match status" value="1"/>
</dbReference>
<dbReference type="InterPro" id="IPR001478">
    <property type="entry name" value="PDZ"/>
</dbReference>
<dbReference type="Proteomes" id="UP001500190">
    <property type="component" value="Unassembled WGS sequence"/>
</dbReference>
<protein>
    <recommendedName>
        <fullName evidence="5">PDZ domain-containing protein</fullName>
    </recommendedName>
</protein>
<dbReference type="PANTHER" id="PTHR43343:SF3">
    <property type="entry name" value="PROTEASE DO-LIKE 8, CHLOROPLASTIC"/>
    <property type="match status" value="1"/>
</dbReference>
<name>A0ABP4PI43_9ACTN</name>
<organism evidence="6 7">
    <name type="scientific">Kribbella karoonensis</name>
    <dbReference type="NCBI Taxonomy" id="324851"/>
    <lineage>
        <taxon>Bacteria</taxon>
        <taxon>Bacillati</taxon>
        <taxon>Actinomycetota</taxon>
        <taxon>Actinomycetes</taxon>
        <taxon>Propionibacteriales</taxon>
        <taxon>Kribbellaceae</taxon>
        <taxon>Kribbella</taxon>
    </lineage>
</organism>
<feature type="transmembrane region" description="Helical" evidence="4">
    <location>
        <begin position="17"/>
        <end position="38"/>
    </location>
</feature>
<dbReference type="InterPro" id="IPR001940">
    <property type="entry name" value="Peptidase_S1C"/>
</dbReference>
<reference evidence="7" key="1">
    <citation type="journal article" date="2019" name="Int. J. Syst. Evol. Microbiol.">
        <title>The Global Catalogue of Microorganisms (GCM) 10K type strain sequencing project: providing services to taxonomists for standard genome sequencing and annotation.</title>
        <authorList>
            <consortium name="The Broad Institute Genomics Platform"/>
            <consortium name="The Broad Institute Genome Sequencing Center for Infectious Disease"/>
            <person name="Wu L."/>
            <person name="Ma J."/>
        </authorList>
    </citation>
    <scope>NUCLEOTIDE SEQUENCE [LARGE SCALE GENOMIC DNA]</scope>
    <source>
        <strain evidence="7">JCM 14304</strain>
    </source>
</reference>
<dbReference type="PRINTS" id="PR00834">
    <property type="entry name" value="PROTEASES2C"/>
</dbReference>
<comment type="caution">
    <text evidence="6">The sequence shown here is derived from an EMBL/GenBank/DDBJ whole genome shotgun (WGS) entry which is preliminary data.</text>
</comment>
<evidence type="ECO:0000256" key="2">
    <source>
        <dbReference type="ARBA" id="ARBA00022670"/>
    </source>
</evidence>
<keyword evidence="4" id="KW-1133">Transmembrane helix</keyword>
<dbReference type="SUPFAM" id="SSF50156">
    <property type="entry name" value="PDZ domain-like"/>
    <property type="match status" value="1"/>
</dbReference>
<evidence type="ECO:0000256" key="1">
    <source>
        <dbReference type="ARBA" id="ARBA00010541"/>
    </source>
</evidence>
<dbReference type="InterPro" id="IPR036034">
    <property type="entry name" value="PDZ_sf"/>
</dbReference>
<dbReference type="SUPFAM" id="SSF50494">
    <property type="entry name" value="Trypsin-like serine proteases"/>
    <property type="match status" value="1"/>
</dbReference>
<gene>
    <name evidence="6" type="ORF">GCM10009742_23470</name>
</gene>
<dbReference type="Gene3D" id="2.30.42.10">
    <property type="match status" value="1"/>
</dbReference>
<dbReference type="PANTHER" id="PTHR43343">
    <property type="entry name" value="PEPTIDASE S12"/>
    <property type="match status" value="1"/>
</dbReference>
<comment type="similarity">
    <text evidence="1">Belongs to the peptidase S1C family.</text>
</comment>
<evidence type="ECO:0000259" key="5">
    <source>
        <dbReference type="PROSITE" id="PS50106"/>
    </source>
</evidence>
<evidence type="ECO:0000313" key="7">
    <source>
        <dbReference type="Proteomes" id="UP001500190"/>
    </source>
</evidence>
<dbReference type="Gene3D" id="2.40.10.10">
    <property type="entry name" value="Trypsin-like serine proteases"/>
    <property type="match status" value="2"/>
</dbReference>
<dbReference type="SMART" id="SM00228">
    <property type="entry name" value="PDZ"/>
    <property type="match status" value="1"/>
</dbReference>
<dbReference type="InterPro" id="IPR051201">
    <property type="entry name" value="Chloro_Bact_Ser_Proteases"/>
</dbReference>
<evidence type="ECO:0000313" key="6">
    <source>
        <dbReference type="EMBL" id="GAA1578705.1"/>
    </source>
</evidence>
<proteinExistence type="inferred from homology"/>
<feature type="domain" description="PDZ" evidence="5">
    <location>
        <begin position="255"/>
        <end position="348"/>
    </location>
</feature>
<dbReference type="EMBL" id="BAAAND010000004">
    <property type="protein sequence ID" value="GAA1578705.1"/>
    <property type="molecule type" value="Genomic_DNA"/>
</dbReference>
<dbReference type="InterPro" id="IPR009003">
    <property type="entry name" value="Peptidase_S1_PA"/>
</dbReference>
<dbReference type="InterPro" id="IPR043504">
    <property type="entry name" value="Peptidase_S1_PA_chymotrypsin"/>
</dbReference>
<evidence type="ECO:0000256" key="3">
    <source>
        <dbReference type="ARBA" id="ARBA00022801"/>
    </source>
</evidence>
<keyword evidence="2" id="KW-0645">Protease</keyword>
<sequence length="360" mass="35410">MVQADRGSSGWRPTPPLMVAVAVGLVVGALIAAVVFLATRNDRTTPAAAADSSTAMCAAIPIAHDVLPSVVTIAAQRGNQSGTGSGQVFRDGGYILTNDHVISVAAGAGGAVTIRYSDGHTSAATIVGRDPSTDLAVLKAADGAKGFPVIALGSSAALQVGQPVVALGAPLGLSSTVTTGIVSALDRYVPVPGEGVTHHLIGAIQTDASINPGNSGGALVDCAGHLVGVNAAIATVPNASGVSGGGSVGLGFAIPIDIAKEVAGQLISTGRPGHPMTGLQVQTLPQSQHQQGLFVLAAEGPGAAAGLRAGDVITTIDGRPATNSEQLVVATLTRKAGDKIEIGYSRNGTAATTTLVLAAS</sequence>